<evidence type="ECO:0000313" key="11">
    <source>
        <dbReference type="EMBL" id="SVC37956.1"/>
    </source>
</evidence>
<proteinExistence type="predicted"/>
<keyword evidence="6" id="KW-0131">Cell cycle</keyword>
<evidence type="ECO:0000256" key="1">
    <source>
        <dbReference type="ARBA" id="ARBA00004496"/>
    </source>
</evidence>
<comment type="subcellular location">
    <subcellularLocation>
        <location evidence="1">Cytoplasm</location>
    </subcellularLocation>
</comment>
<keyword evidence="3" id="KW-0963">Cytoplasm</keyword>
<organism evidence="11">
    <name type="scientific">marine metagenome</name>
    <dbReference type="NCBI Taxonomy" id="408172"/>
    <lineage>
        <taxon>unclassified sequences</taxon>
        <taxon>metagenomes</taxon>
        <taxon>ecological metagenomes</taxon>
    </lineage>
</organism>
<comment type="subunit">
    <text evidence="8">Homodimer. Interacts with FtsZ.</text>
</comment>
<comment type="function">
    <text evidence="7">Activator of cell division through the inhibition of FtsZ GTPase activity, therefore promoting FtsZ assembly into bundles of protofilaments necessary for the formation of the division Z ring. It is recruited early at mid-cell but it is not essential for cell division.</text>
</comment>
<accession>A0A382LN12</accession>
<protein>
    <recommendedName>
        <fullName evidence="2">Cell division protein ZapA</fullName>
    </recommendedName>
    <alternativeName>
        <fullName evidence="9">Z ring-associated protein ZapA</fullName>
    </alternativeName>
</protein>
<gene>
    <name evidence="11" type="ORF">METZ01_LOCUS290810</name>
</gene>
<evidence type="ECO:0000256" key="7">
    <source>
        <dbReference type="ARBA" id="ARBA00024910"/>
    </source>
</evidence>
<evidence type="ECO:0000256" key="6">
    <source>
        <dbReference type="ARBA" id="ARBA00023306"/>
    </source>
</evidence>
<evidence type="ECO:0000256" key="4">
    <source>
        <dbReference type="ARBA" id="ARBA00022618"/>
    </source>
</evidence>
<evidence type="ECO:0000256" key="3">
    <source>
        <dbReference type="ARBA" id="ARBA00022490"/>
    </source>
</evidence>
<dbReference type="InterPro" id="IPR053712">
    <property type="entry name" value="Bac_CellDiv_Activator"/>
</dbReference>
<evidence type="ECO:0000256" key="8">
    <source>
        <dbReference type="ARBA" id="ARBA00026068"/>
    </source>
</evidence>
<dbReference type="GO" id="GO:0030428">
    <property type="term" value="C:cell septum"/>
    <property type="evidence" value="ECO:0007669"/>
    <property type="project" value="TreeGrafter"/>
</dbReference>
<name>A0A382LN12_9ZZZZ</name>
<dbReference type="GO" id="GO:0000921">
    <property type="term" value="P:septin ring assembly"/>
    <property type="evidence" value="ECO:0007669"/>
    <property type="project" value="TreeGrafter"/>
</dbReference>
<evidence type="ECO:0000256" key="2">
    <source>
        <dbReference type="ARBA" id="ARBA00015195"/>
    </source>
</evidence>
<dbReference type="GO" id="GO:0032153">
    <property type="term" value="C:cell division site"/>
    <property type="evidence" value="ECO:0007669"/>
    <property type="project" value="TreeGrafter"/>
</dbReference>
<dbReference type="GO" id="GO:0043093">
    <property type="term" value="P:FtsZ-dependent cytokinesis"/>
    <property type="evidence" value="ECO:0007669"/>
    <property type="project" value="TreeGrafter"/>
</dbReference>
<dbReference type="PANTHER" id="PTHR34981:SF1">
    <property type="entry name" value="CELL DIVISION PROTEIN ZAPA"/>
    <property type="match status" value="1"/>
</dbReference>
<sequence>MEAEKVSEQNYKEYELNINGNRFQISSNCGEEHIRKVERFLDEQINEVNQQTNAYGPTNLAFLVALNLADELLNLRGRLSRYENVEEGLSRLCERLENVLSSPSNSDSKGMALPDFSSRF</sequence>
<reference evidence="11" key="1">
    <citation type="submission" date="2018-05" db="EMBL/GenBank/DDBJ databases">
        <authorList>
            <person name="Lanie J.A."/>
            <person name="Ng W.-L."/>
            <person name="Kazmierczak K.M."/>
            <person name="Andrzejewski T.M."/>
            <person name="Davidsen T.M."/>
            <person name="Wayne K.J."/>
            <person name="Tettelin H."/>
            <person name="Glass J.I."/>
            <person name="Rusch D."/>
            <person name="Podicherti R."/>
            <person name="Tsui H.-C.T."/>
            <person name="Winkler M.E."/>
        </authorList>
    </citation>
    <scope>NUCLEOTIDE SEQUENCE</scope>
</reference>
<dbReference type="EMBL" id="UINC01088058">
    <property type="protein sequence ID" value="SVC37956.1"/>
    <property type="molecule type" value="Genomic_DNA"/>
</dbReference>
<dbReference type="GO" id="GO:0005829">
    <property type="term" value="C:cytosol"/>
    <property type="evidence" value="ECO:0007669"/>
    <property type="project" value="TreeGrafter"/>
</dbReference>
<dbReference type="Gene3D" id="6.10.250.790">
    <property type="match status" value="1"/>
</dbReference>
<dbReference type="PANTHER" id="PTHR34981">
    <property type="entry name" value="CELL DIVISION PROTEIN ZAPA"/>
    <property type="match status" value="1"/>
</dbReference>
<dbReference type="Pfam" id="PF05164">
    <property type="entry name" value="ZapA"/>
    <property type="match status" value="1"/>
</dbReference>
<dbReference type="AlphaFoldDB" id="A0A382LN12"/>
<dbReference type="InterPro" id="IPR007838">
    <property type="entry name" value="Cell_div_ZapA-like"/>
</dbReference>
<keyword evidence="5" id="KW-0717">Septation</keyword>
<dbReference type="InterPro" id="IPR036192">
    <property type="entry name" value="Cell_div_ZapA-like_sf"/>
</dbReference>
<keyword evidence="4" id="KW-0132">Cell division</keyword>
<evidence type="ECO:0000256" key="10">
    <source>
        <dbReference type="SAM" id="MobiDB-lite"/>
    </source>
</evidence>
<evidence type="ECO:0000256" key="5">
    <source>
        <dbReference type="ARBA" id="ARBA00023210"/>
    </source>
</evidence>
<evidence type="ECO:0000256" key="9">
    <source>
        <dbReference type="ARBA" id="ARBA00033158"/>
    </source>
</evidence>
<dbReference type="GO" id="GO:0000917">
    <property type="term" value="P:division septum assembly"/>
    <property type="evidence" value="ECO:0007669"/>
    <property type="project" value="UniProtKB-KW"/>
</dbReference>
<feature type="region of interest" description="Disordered" evidence="10">
    <location>
        <begin position="100"/>
        <end position="120"/>
    </location>
</feature>
<dbReference type="SUPFAM" id="SSF102829">
    <property type="entry name" value="Cell division protein ZapA-like"/>
    <property type="match status" value="1"/>
</dbReference>